<dbReference type="PANTHER" id="PTHR48152">
    <property type="entry name" value="F1C9.34 PROTEIN"/>
    <property type="match status" value="1"/>
</dbReference>
<evidence type="ECO:0008006" key="4">
    <source>
        <dbReference type="Google" id="ProtNLM"/>
    </source>
</evidence>
<dbReference type="PANTHER" id="PTHR48152:SF3">
    <property type="entry name" value="DUF946 FAMILY PROTEIN (DUF946)"/>
    <property type="match status" value="1"/>
</dbReference>
<name>A0A8J5KRZ9_ZINOF</name>
<reference evidence="2 3" key="1">
    <citation type="submission" date="2020-08" db="EMBL/GenBank/DDBJ databases">
        <title>Plant Genome Project.</title>
        <authorList>
            <person name="Zhang R.-G."/>
        </authorList>
    </citation>
    <scope>NUCLEOTIDE SEQUENCE [LARGE SCALE GENOMIC DNA]</scope>
    <source>
        <tissue evidence="2">Rhizome</tissue>
    </source>
</reference>
<protein>
    <recommendedName>
        <fullName evidence="4">Vacuolar protein sorting-associated protein 62</fullName>
    </recommendedName>
</protein>
<dbReference type="Pfam" id="PF06101">
    <property type="entry name" value="Vps62"/>
    <property type="match status" value="1"/>
</dbReference>
<dbReference type="Proteomes" id="UP000734854">
    <property type="component" value="Unassembled WGS sequence"/>
</dbReference>
<dbReference type="InterPro" id="IPR009291">
    <property type="entry name" value="Vps62"/>
</dbReference>
<evidence type="ECO:0000256" key="1">
    <source>
        <dbReference type="SAM" id="MobiDB-lite"/>
    </source>
</evidence>
<evidence type="ECO:0000313" key="3">
    <source>
        <dbReference type="Proteomes" id="UP000734854"/>
    </source>
</evidence>
<sequence>MSDETRRDARTRIGFVPARYYFLINSTAACLATINSHHRPALTGRPWGILLSLFHQSPATPALSLLPNRPENSPRLKLHPFTFRLHCHLSHQERNSQREPSIGGLQVRQVSTFTRVWAAHGGGPDDLGATFFQPSSLPDGFSPLGHYAQPNNGPLFGWLLVGRPTGLSDDALAKPSDYTLLWTSESSADLNQDGRGYFWLPTPPEGYRAVGLVVTGSPGKPSLDEVRCVRSDLTEEVENDEYVWSTDGFSVNASRPAVRGISAAGVPVGSFLARANSGITTNIACLKNKASDFTNAMPNLNQVEALMRAYAPRIYLHSDEEYLPSSVNWFFSNGALLYDRGNQSNSATPINPDGSNLPQRGSNDGAYWIDLPADDGQKDRIVKGDISSTKVYLHVKPMLGATFTDVAIWIFYPFNGPARAKVEFLNVKLGRIGEHMTLRISNLTGELRRVYFSEHSAGRWVEASQAEFDGETNMPVGYASLHGHAMYAKPGLVLQGDANLGIGIRNDTDKGSSVSTAGRWEVVAAEYLGVEEPPWVDYMREWGPKISYDIARELKNVERLLPGRLKKRFESIIGSLPDEVLGEEGPTGPKEKRNWAMDEA</sequence>
<keyword evidence="3" id="KW-1185">Reference proteome</keyword>
<dbReference type="PROSITE" id="PS51257">
    <property type="entry name" value="PROKAR_LIPOPROTEIN"/>
    <property type="match status" value="1"/>
</dbReference>
<feature type="compositionally biased region" description="Basic and acidic residues" evidence="1">
    <location>
        <begin position="589"/>
        <end position="600"/>
    </location>
</feature>
<organism evidence="2 3">
    <name type="scientific">Zingiber officinale</name>
    <name type="common">Ginger</name>
    <name type="synonym">Amomum zingiber</name>
    <dbReference type="NCBI Taxonomy" id="94328"/>
    <lineage>
        <taxon>Eukaryota</taxon>
        <taxon>Viridiplantae</taxon>
        <taxon>Streptophyta</taxon>
        <taxon>Embryophyta</taxon>
        <taxon>Tracheophyta</taxon>
        <taxon>Spermatophyta</taxon>
        <taxon>Magnoliopsida</taxon>
        <taxon>Liliopsida</taxon>
        <taxon>Zingiberales</taxon>
        <taxon>Zingiberaceae</taxon>
        <taxon>Zingiber</taxon>
    </lineage>
</organism>
<dbReference type="EMBL" id="JACMSC010000012">
    <property type="protein sequence ID" value="KAG6497828.1"/>
    <property type="molecule type" value="Genomic_DNA"/>
</dbReference>
<gene>
    <name evidence="2" type="ORF">ZIOFF_045734</name>
</gene>
<accession>A0A8J5KRZ9</accession>
<dbReference type="AlphaFoldDB" id="A0A8J5KRZ9"/>
<feature type="region of interest" description="Disordered" evidence="1">
    <location>
        <begin position="579"/>
        <end position="600"/>
    </location>
</feature>
<evidence type="ECO:0000313" key="2">
    <source>
        <dbReference type="EMBL" id="KAG6497828.1"/>
    </source>
</evidence>
<comment type="caution">
    <text evidence="2">The sequence shown here is derived from an EMBL/GenBank/DDBJ whole genome shotgun (WGS) entry which is preliminary data.</text>
</comment>
<proteinExistence type="predicted"/>